<evidence type="ECO:0000313" key="6">
    <source>
        <dbReference type="EMBL" id="SAK67650.1"/>
    </source>
</evidence>
<dbReference type="InterPro" id="IPR011761">
    <property type="entry name" value="ATP-grasp"/>
</dbReference>
<reference evidence="6" key="1">
    <citation type="submission" date="2016-01" db="EMBL/GenBank/DDBJ databases">
        <authorList>
            <person name="Peeters C."/>
        </authorList>
    </citation>
    <scope>NUCLEOTIDE SEQUENCE</scope>
    <source>
        <strain evidence="6">LMG 29321</strain>
    </source>
</reference>
<organism evidence="6 7">
    <name type="scientific">Caballeronia calidae</name>
    <dbReference type="NCBI Taxonomy" id="1777139"/>
    <lineage>
        <taxon>Bacteria</taxon>
        <taxon>Pseudomonadati</taxon>
        <taxon>Pseudomonadota</taxon>
        <taxon>Betaproteobacteria</taxon>
        <taxon>Burkholderiales</taxon>
        <taxon>Burkholderiaceae</taxon>
        <taxon>Caballeronia</taxon>
    </lineage>
</organism>
<proteinExistence type="inferred from homology"/>
<dbReference type="InterPro" id="IPR011095">
    <property type="entry name" value="Dala_Dala_lig_C"/>
</dbReference>
<comment type="caution">
    <text evidence="6">The sequence shown here is derived from an EMBL/GenBank/DDBJ whole genome shotgun (WGS) entry which is preliminary data.</text>
</comment>
<feature type="domain" description="ATP-grasp" evidence="5">
    <location>
        <begin position="130"/>
        <end position="357"/>
    </location>
</feature>
<evidence type="ECO:0000313" key="7">
    <source>
        <dbReference type="Proteomes" id="UP000071859"/>
    </source>
</evidence>
<sequence length="365" mass="39089">MIVEQIDRDAKRRVAIIYQQVPPPVFDGARKDPKPGGYSDSGADIAFGLRRRGVEIVTPVAEPDANVDSDWVFPDTTEGLSEAVRKGATVIWANTVLFEGHPLESMLFDCWIVGQMPERQQRVDDKYETNAVLRARGLPVAASIIVGANAQGDIPAFESLTQSALAERGLTFPLIVKPVRGRGSQGVTLVDNHAQFVAALASLFQSGAFGSLAIVEAYLPGDELTLTVMTQQGANAGPLVLSPVRRLNHVDGVAPYNGTVAVTRNSAVLTAAEAASPPVAALMNACARAFEAIGALAPIRIDCRANLRGDYRIFDVNMKPNMTGAGRPGRSDQDSLSAIAARGIGWDYGDLLEAMLRTAWRVRRA</sequence>
<dbReference type="Pfam" id="PF07478">
    <property type="entry name" value="Dala_Dala_lig_C"/>
    <property type="match status" value="1"/>
</dbReference>
<keyword evidence="3" id="KW-0464">Manganese</keyword>
<keyword evidence="4" id="KW-0547">Nucleotide-binding</keyword>
<dbReference type="SUPFAM" id="SSF56059">
    <property type="entry name" value="Glutathione synthetase ATP-binding domain-like"/>
    <property type="match status" value="1"/>
</dbReference>
<accession>A0A158BCP0</accession>
<comment type="similarity">
    <text evidence="1">Belongs to the D-alanine--D-alanine ligase family.</text>
</comment>
<dbReference type="EC" id="6.3.2.4" evidence="6"/>
<dbReference type="PANTHER" id="PTHR23132:SF23">
    <property type="entry name" value="D-ALANINE--D-ALANINE LIGASE B"/>
    <property type="match status" value="1"/>
</dbReference>
<keyword evidence="2 6" id="KW-0436">Ligase</keyword>
<name>A0A158BCP0_9BURK</name>
<gene>
    <name evidence="6" type="primary">ddl</name>
    <name evidence="6" type="ORF">AWB78_02509</name>
</gene>
<evidence type="ECO:0000256" key="1">
    <source>
        <dbReference type="ARBA" id="ARBA00010871"/>
    </source>
</evidence>
<dbReference type="GO" id="GO:0005524">
    <property type="term" value="F:ATP binding"/>
    <property type="evidence" value="ECO:0007669"/>
    <property type="project" value="UniProtKB-UniRule"/>
</dbReference>
<evidence type="ECO:0000256" key="3">
    <source>
        <dbReference type="ARBA" id="ARBA00023211"/>
    </source>
</evidence>
<dbReference type="EMBL" id="FCOX02000010">
    <property type="protein sequence ID" value="SAK67650.1"/>
    <property type="molecule type" value="Genomic_DNA"/>
</dbReference>
<dbReference type="Proteomes" id="UP000071859">
    <property type="component" value="Unassembled WGS sequence"/>
</dbReference>
<protein>
    <submittedName>
        <fullName evidence="6">D-alanine--D-alanine ligase</fullName>
        <ecNumber evidence="6">6.3.2.4</ecNumber>
    </submittedName>
</protein>
<dbReference type="RefSeq" id="WP_062604842.1">
    <property type="nucleotide sequence ID" value="NZ_FCOX02000010.1"/>
</dbReference>
<evidence type="ECO:0000256" key="2">
    <source>
        <dbReference type="ARBA" id="ARBA00022598"/>
    </source>
</evidence>
<evidence type="ECO:0000259" key="5">
    <source>
        <dbReference type="PROSITE" id="PS50975"/>
    </source>
</evidence>
<evidence type="ECO:0000256" key="4">
    <source>
        <dbReference type="PROSITE-ProRule" id="PRU00409"/>
    </source>
</evidence>
<dbReference type="GO" id="GO:0008716">
    <property type="term" value="F:D-alanine-D-alanine ligase activity"/>
    <property type="evidence" value="ECO:0007669"/>
    <property type="project" value="UniProtKB-EC"/>
</dbReference>
<dbReference type="GO" id="GO:0046872">
    <property type="term" value="F:metal ion binding"/>
    <property type="evidence" value="ECO:0007669"/>
    <property type="project" value="InterPro"/>
</dbReference>
<dbReference type="InterPro" id="IPR013815">
    <property type="entry name" value="ATP_grasp_subdomain_1"/>
</dbReference>
<dbReference type="PROSITE" id="PS50975">
    <property type="entry name" value="ATP_GRASP"/>
    <property type="match status" value="1"/>
</dbReference>
<dbReference type="Gene3D" id="3.30.470.20">
    <property type="entry name" value="ATP-grasp fold, B domain"/>
    <property type="match status" value="1"/>
</dbReference>
<keyword evidence="7" id="KW-1185">Reference proteome</keyword>
<dbReference type="Gene3D" id="3.30.1490.20">
    <property type="entry name" value="ATP-grasp fold, A domain"/>
    <property type="match status" value="1"/>
</dbReference>
<dbReference type="OrthoDB" id="24041at2"/>
<keyword evidence="4" id="KW-0067">ATP-binding</keyword>
<dbReference type="AlphaFoldDB" id="A0A158BCP0"/>
<dbReference type="PANTHER" id="PTHR23132">
    <property type="entry name" value="D-ALANINE--D-ALANINE LIGASE"/>
    <property type="match status" value="1"/>
</dbReference>